<reference evidence="6" key="1">
    <citation type="submission" date="2021-01" db="EMBL/GenBank/DDBJ databases">
        <authorList>
            <consortium name="Genoscope - CEA"/>
            <person name="William W."/>
        </authorList>
    </citation>
    <scope>NUCLEOTIDE SEQUENCE</scope>
</reference>
<evidence type="ECO:0000256" key="3">
    <source>
        <dbReference type="ARBA" id="ARBA00022741"/>
    </source>
</evidence>
<keyword evidence="4" id="KW-0418">Kinase</keyword>
<gene>
    <name evidence="6" type="ORF">POCTA_138.1.T1920006</name>
</gene>
<proteinExistence type="predicted"/>
<dbReference type="PANTHER" id="PTHR24351">
    <property type="entry name" value="RIBOSOMAL PROTEIN S6 KINASE"/>
    <property type="match status" value="1"/>
</dbReference>
<evidence type="ECO:0000313" key="6">
    <source>
        <dbReference type="EMBL" id="CAD8214862.1"/>
    </source>
</evidence>
<evidence type="ECO:0000256" key="4">
    <source>
        <dbReference type="ARBA" id="ARBA00022777"/>
    </source>
</evidence>
<dbReference type="GO" id="GO:0004674">
    <property type="term" value="F:protein serine/threonine kinase activity"/>
    <property type="evidence" value="ECO:0007669"/>
    <property type="project" value="UniProtKB-KW"/>
</dbReference>
<evidence type="ECO:0000313" key="7">
    <source>
        <dbReference type="Proteomes" id="UP000683925"/>
    </source>
</evidence>
<dbReference type="EMBL" id="CAJJDP010000196">
    <property type="protein sequence ID" value="CAD8214862.1"/>
    <property type="molecule type" value="Genomic_DNA"/>
</dbReference>
<keyword evidence="5" id="KW-0067">ATP-binding</keyword>
<accession>A0A8S1YR34</accession>
<dbReference type="GO" id="GO:0005524">
    <property type="term" value="F:ATP binding"/>
    <property type="evidence" value="ECO:0007669"/>
    <property type="project" value="UniProtKB-KW"/>
</dbReference>
<evidence type="ECO:0000256" key="2">
    <source>
        <dbReference type="ARBA" id="ARBA00022679"/>
    </source>
</evidence>
<name>A0A8S1YR34_PAROT</name>
<evidence type="ECO:0000256" key="5">
    <source>
        <dbReference type="ARBA" id="ARBA00022840"/>
    </source>
</evidence>
<dbReference type="Proteomes" id="UP000683925">
    <property type="component" value="Unassembled WGS sequence"/>
</dbReference>
<keyword evidence="7" id="KW-1185">Reference proteome</keyword>
<keyword evidence="2" id="KW-0808">Transferase</keyword>
<keyword evidence="3" id="KW-0547">Nucleotide-binding</keyword>
<evidence type="ECO:0000256" key="1">
    <source>
        <dbReference type="ARBA" id="ARBA00022527"/>
    </source>
</evidence>
<keyword evidence="1" id="KW-0723">Serine/threonine-protein kinase</keyword>
<organism evidence="6 7">
    <name type="scientific">Paramecium octaurelia</name>
    <dbReference type="NCBI Taxonomy" id="43137"/>
    <lineage>
        <taxon>Eukaryota</taxon>
        <taxon>Sar</taxon>
        <taxon>Alveolata</taxon>
        <taxon>Ciliophora</taxon>
        <taxon>Intramacronucleata</taxon>
        <taxon>Oligohymenophorea</taxon>
        <taxon>Peniculida</taxon>
        <taxon>Parameciidae</taxon>
        <taxon>Paramecium</taxon>
    </lineage>
</organism>
<comment type="caution">
    <text evidence="6">The sequence shown here is derived from an EMBL/GenBank/DDBJ whole genome shotgun (WGS) entry which is preliminary data.</text>
</comment>
<dbReference type="AlphaFoldDB" id="A0A8S1YR34"/>
<protein>
    <submittedName>
        <fullName evidence="6">Uncharacterized protein</fullName>
    </submittedName>
</protein>
<sequence length="195" mass="22929">MAVYLQTLRMQDKLSVNQILSFVSQQLSIPINYYVAQPELQFNVLMNPGLKLEAFLSQAQLETKVSLKDFIFFVENHCEEFFLSTGKFYAIQFIDKEIIIAKKKQQIILNERNIMTILNSLFLLHLSFAFESIQFVVFIPEFWEGGELFFQLKQIKGIRELQYIAEIWFVCIPPIDFKGLNEIHSTNIFIQRNQT</sequence>